<dbReference type="Proteomes" id="UP000630097">
    <property type="component" value="Unassembled WGS sequence"/>
</dbReference>
<protein>
    <submittedName>
        <fullName evidence="2">Membrane protein</fullName>
    </submittedName>
</protein>
<accession>A0A8J3PV08</accession>
<proteinExistence type="predicted"/>
<name>A0A8J3PV08_9ACTN</name>
<dbReference type="Pfam" id="PF07332">
    <property type="entry name" value="Phage_holin_3_6"/>
    <property type="match status" value="1"/>
</dbReference>
<evidence type="ECO:0000256" key="1">
    <source>
        <dbReference type="SAM" id="Phobius"/>
    </source>
</evidence>
<feature type="transmembrane region" description="Helical" evidence="1">
    <location>
        <begin position="83"/>
        <end position="103"/>
    </location>
</feature>
<keyword evidence="3" id="KW-1185">Reference proteome</keyword>
<dbReference type="InterPro" id="IPR009937">
    <property type="entry name" value="Phage_holin_3_6"/>
</dbReference>
<reference evidence="2 3" key="1">
    <citation type="submission" date="2021-01" db="EMBL/GenBank/DDBJ databases">
        <title>Whole genome shotgun sequence of Planotetraspora kaengkrachanensis NBRC 104272.</title>
        <authorList>
            <person name="Komaki H."/>
            <person name="Tamura T."/>
        </authorList>
    </citation>
    <scope>NUCLEOTIDE SEQUENCE [LARGE SCALE GENOMIC DNA]</scope>
    <source>
        <strain evidence="2 3">NBRC 104272</strain>
    </source>
</reference>
<organism evidence="2 3">
    <name type="scientific">Planotetraspora kaengkrachanensis</name>
    <dbReference type="NCBI Taxonomy" id="575193"/>
    <lineage>
        <taxon>Bacteria</taxon>
        <taxon>Bacillati</taxon>
        <taxon>Actinomycetota</taxon>
        <taxon>Actinomycetes</taxon>
        <taxon>Streptosporangiales</taxon>
        <taxon>Streptosporangiaceae</taxon>
        <taxon>Planotetraspora</taxon>
    </lineage>
</organism>
<dbReference type="EMBL" id="BONV01000021">
    <property type="protein sequence ID" value="GIG81532.1"/>
    <property type="molecule type" value="Genomic_DNA"/>
</dbReference>
<keyword evidence="1" id="KW-1133">Transmembrane helix</keyword>
<dbReference type="RefSeq" id="WP_239115215.1">
    <property type="nucleotide sequence ID" value="NZ_BAABHH010000004.1"/>
</dbReference>
<comment type="caution">
    <text evidence="2">The sequence shown here is derived from an EMBL/GenBank/DDBJ whole genome shotgun (WGS) entry which is preliminary data.</text>
</comment>
<dbReference type="AlphaFoldDB" id="A0A8J3PV08"/>
<evidence type="ECO:0000313" key="3">
    <source>
        <dbReference type="Proteomes" id="UP000630097"/>
    </source>
</evidence>
<feature type="transmembrane region" description="Helical" evidence="1">
    <location>
        <begin position="53"/>
        <end position="77"/>
    </location>
</feature>
<keyword evidence="1" id="KW-0812">Transmembrane</keyword>
<gene>
    <name evidence="2" type="ORF">Pka01_46590</name>
</gene>
<evidence type="ECO:0000313" key="2">
    <source>
        <dbReference type="EMBL" id="GIG81532.1"/>
    </source>
</evidence>
<sequence length="137" mass="14263">MTDQMIRQTEKPSTGELVRRLSEDVSRLVRDEMRLAKAEMTQKGKRAGRGAGLFGGAGAMGFYAGAALVAAAILALALVLPGWASALVIGVLLLIVAAVLGMLGKGQVSRATPPTPGRAIHGIKSDIDAATPHKSYR</sequence>
<keyword evidence="1" id="KW-0472">Membrane</keyword>